<feature type="non-terminal residue" evidence="4">
    <location>
        <position position="1"/>
    </location>
</feature>
<reference evidence="4 5" key="1">
    <citation type="journal article" date="2014" name="Nature">
        <title>The genome of the recently domesticated crop plant sugar beet (Beta vulgaris).</title>
        <authorList>
            <person name="Dohm J.C."/>
            <person name="Minoche A.E."/>
            <person name="Holtgrawe D."/>
            <person name="Capella-Gutierrez S."/>
            <person name="Zakrzewski F."/>
            <person name="Tafer H."/>
            <person name="Rupp O."/>
            <person name="Sorensen T.R."/>
            <person name="Stracke R."/>
            <person name="Reinhardt R."/>
            <person name="Goesmann A."/>
            <person name="Kraft T."/>
            <person name="Schulz B."/>
            <person name="Stadler P.F."/>
            <person name="Schmidt T."/>
            <person name="Gabaldon T."/>
            <person name="Lehrach H."/>
            <person name="Weisshaar B."/>
            <person name="Himmelbauer H."/>
        </authorList>
    </citation>
    <scope>NUCLEOTIDE SEQUENCE [LARGE SCALE GENOMIC DNA]</scope>
    <source>
        <tissue evidence="4">Taproot</tissue>
    </source>
</reference>
<evidence type="ECO:0000256" key="2">
    <source>
        <dbReference type="ARBA" id="ARBA00022540"/>
    </source>
</evidence>
<dbReference type="Proteomes" id="UP000035740">
    <property type="component" value="Unassembled WGS sequence"/>
</dbReference>
<dbReference type="GO" id="GO:0003743">
    <property type="term" value="F:translation initiation factor activity"/>
    <property type="evidence" value="ECO:0007669"/>
    <property type="project" value="UniProtKB-KW"/>
</dbReference>
<dbReference type="PANTHER" id="PTHR13242:SF0">
    <property type="entry name" value="EUKARYOTIC TRANSLATION INITIATION FACTOR 3 SUBUNIT L"/>
    <property type="match status" value="1"/>
</dbReference>
<protein>
    <submittedName>
        <fullName evidence="4">Uncharacterized protein</fullName>
    </submittedName>
</protein>
<evidence type="ECO:0000256" key="3">
    <source>
        <dbReference type="ARBA" id="ARBA00022917"/>
    </source>
</evidence>
<dbReference type="InterPro" id="IPR019382">
    <property type="entry name" value="eIF3l"/>
</dbReference>
<feature type="non-terminal residue" evidence="4">
    <location>
        <position position="163"/>
    </location>
</feature>
<keyword evidence="1" id="KW-0963">Cytoplasm</keyword>
<dbReference type="GO" id="GO:0005852">
    <property type="term" value="C:eukaryotic translation initiation factor 3 complex"/>
    <property type="evidence" value="ECO:0007669"/>
    <property type="project" value="InterPro"/>
</dbReference>
<dbReference type="Pfam" id="PF10255">
    <property type="entry name" value="Paf67"/>
    <property type="match status" value="1"/>
</dbReference>
<proteinExistence type="predicted"/>
<evidence type="ECO:0000313" key="5">
    <source>
        <dbReference type="Proteomes" id="UP000035740"/>
    </source>
</evidence>
<keyword evidence="5" id="KW-1185">Reference proteome</keyword>
<dbReference type="AlphaFoldDB" id="A0A0J7YMS0"/>
<evidence type="ECO:0000256" key="1">
    <source>
        <dbReference type="ARBA" id="ARBA00022490"/>
    </source>
</evidence>
<name>A0A0J7YMS0_BETVV</name>
<keyword evidence="3" id="KW-0648">Protein biosynthesis</keyword>
<dbReference type="OrthoDB" id="15082at2759"/>
<gene>
    <name evidence="4" type="ORF">BVRB_041590</name>
</gene>
<keyword evidence="2" id="KW-0396">Initiation factor</keyword>
<sequence length="163" mass="18770">SLIAIADLYAIQYFKVTERFFKASPWPAAELVADLVNHDELFLILYKELHYRHLCNNRDCTPSVQDRIDAFNNFLALFNMLLDQSESNPKLQLPSLWLWDIVHEFVLQKFAFDELVSGVDRGELQELNDEPGAWSLPTVLQYLHALVEKGRVPLKLNPEVTAA</sequence>
<dbReference type="EMBL" id="KQ119285">
    <property type="protein sequence ID" value="KMS64892.1"/>
    <property type="molecule type" value="Genomic_DNA"/>
</dbReference>
<evidence type="ECO:0000313" key="4">
    <source>
        <dbReference type="EMBL" id="KMS64892.1"/>
    </source>
</evidence>
<dbReference type="Gramene" id="KMS64892">
    <property type="protein sequence ID" value="KMS64892"/>
    <property type="gene ID" value="BVRB_041590"/>
</dbReference>
<accession>A0A0J7YMS0</accession>
<dbReference type="OMA" id="VNHDELF"/>
<organism evidence="4 5">
    <name type="scientific">Beta vulgaris subsp. vulgaris</name>
    <name type="common">Beet</name>
    <dbReference type="NCBI Taxonomy" id="3555"/>
    <lineage>
        <taxon>Eukaryota</taxon>
        <taxon>Viridiplantae</taxon>
        <taxon>Streptophyta</taxon>
        <taxon>Embryophyta</taxon>
        <taxon>Tracheophyta</taxon>
        <taxon>Spermatophyta</taxon>
        <taxon>Magnoliopsida</taxon>
        <taxon>eudicotyledons</taxon>
        <taxon>Gunneridae</taxon>
        <taxon>Pentapetalae</taxon>
        <taxon>Caryophyllales</taxon>
        <taxon>Chenopodiaceae</taxon>
        <taxon>Betoideae</taxon>
        <taxon>Beta</taxon>
    </lineage>
</organism>
<dbReference type="PANTHER" id="PTHR13242">
    <property type="entry name" value="EUKARYOTIC TRANSLATION INITIATION FACTOR 3"/>
    <property type="match status" value="1"/>
</dbReference>